<keyword evidence="10" id="KW-1185">Reference proteome</keyword>
<organism evidence="9 10">
    <name type="scientific">Tenebrio molitor</name>
    <name type="common">Yellow mealworm beetle</name>
    <dbReference type="NCBI Taxonomy" id="7067"/>
    <lineage>
        <taxon>Eukaryota</taxon>
        <taxon>Metazoa</taxon>
        <taxon>Ecdysozoa</taxon>
        <taxon>Arthropoda</taxon>
        <taxon>Hexapoda</taxon>
        <taxon>Insecta</taxon>
        <taxon>Pterygota</taxon>
        <taxon>Neoptera</taxon>
        <taxon>Endopterygota</taxon>
        <taxon>Coleoptera</taxon>
        <taxon>Polyphaga</taxon>
        <taxon>Cucujiformia</taxon>
        <taxon>Tenebrionidae</taxon>
        <taxon>Tenebrio</taxon>
    </lineage>
</organism>
<dbReference type="PROSITE" id="PS50095">
    <property type="entry name" value="PLAT"/>
    <property type="match status" value="1"/>
</dbReference>
<evidence type="ECO:0000256" key="6">
    <source>
        <dbReference type="PROSITE-ProRule" id="PRU00152"/>
    </source>
</evidence>
<reference evidence="9" key="1">
    <citation type="journal article" date="2020" name="J Insects Food Feed">
        <title>The yellow mealworm (Tenebrio molitor) genome: a resource for the emerging insects as food and feed industry.</title>
        <authorList>
            <person name="Eriksson T."/>
            <person name="Andere A."/>
            <person name="Kelstrup H."/>
            <person name="Emery V."/>
            <person name="Picard C."/>
        </authorList>
    </citation>
    <scope>NUCLEOTIDE SEQUENCE</scope>
    <source>
        <strain evidence="9">Stoneville</strain>
        <tissue evidence="9">Whole head</tissue>
    </source>
</reference>
<proteinExistence type="predicted"/>
<evidence type="ECO:0000256" key="1">
    <source>
        <dbReference type="ARBA" id="ARBA00004370"/>
    </source>
</evidence>
<dbReference type="SUPFAM" id="SSF49723">
    <property type="entry name" value="Lipase/lipooxygenase domain (PLAT/LH2 domain)"/>
    <property type="match status" value="1"/>
</dbReference>
<dbReference type="PANTHER" id="PTHR46730">
    <property type="entry name" value="POLYCYSTIN-1"/>
    <property type="match status" value="1"/>
</dbReference>
<comment type="subcellular location">
    <subcellularLocation>
        <location evidence="1">Membrane</location>
    </subcellularLocation>
</comment>
<sequence length="1325" mass="151426">MERYKRQAIKCFDTVTIQDCESEIGKEKTMYLSRIKTNQIVANFRSNCPYDDISYNWMIKDEYKVVLTSNNSHNVLLLKPFALEIGGYGMQVEARVVRDGTKQEYAVCLLEITAPSPLAVIAGGSERTVQAYRSFAVDGSKSINRDVPPGSTVNVPPKFAISDYKYLFTLSVKSETSEWVTSTQTVKVVEDVAELEIICEKNCPPAAPKTDSTRLTFLRVNCLKNCEGVDESLYEWIVEGAPFDYEKSTQFGKNTDKFIIKAGVLQEGIKYRVGVIVTQVRDGAAVRDLEVHTPIKIQSCEVKPSEGTAIETRFKVNCQYSGEGYIFEIFTKKDGSTVSLTKKYNLDNLEFVLPVNTEVYIKIKDVDDFQDVYKLTVNVKSALNGDDNEIGNLTDVVKDLIQKKDIDAAIQIANAIIEEVDKKPNSKQVKQDILRNFEGTTIPSQTTARQISSVVARLVHDPESDSDPYRGEVATRLCKQAAEVDLKELQKEYHPTTLTTDTRKSSEILMRCGETDTKENFPMLEPQPLPIEITTPFPLLTLPVIEENYPDYDTDESVMEKTKKYEQTSQNMVEICETSLKMMALTVVEGEETVVAKIDRSSAQVTRLVGKILVETEIDIDGAMLRVSRDLKDVKDPIDVKVCSWNQDPFWWNLPKRVVTTNVVLVTISRNGTQLVKFEEPNRIILEFRKSQNSIKVHKVEDDNMSVVRVDVRRGEAFFVEFRDLASSSFKVLISDFDKPDVEDVRKNGRVVDAKENVLYQEHDHDYDGWHYINVLSEERTEEIDYYGSRNSDNDKISCSCNHLSILAGLVYNNPIKIDKVLTKPDFEMVLVCSPLVFICVATIFALYCILLAAMVKKKSIKRSNIFLPGDISTSSRYVYFVAIRTGRKPSSGTSANICIKLFGEKHESQSHILNYPDPQKRIFQWGNEDWFVLPTKHRLGNLTEIALWSDHSGRHPRWFCRRITIFDPQSDRRWYFEVNQWFDLPPKSQIYIKTQVSSEQPKESHLASVLLRVCPKRTDQAEFSTFRRLTLLLSIFMTIFLCCLIIYGPPKLKLRDGFAKVEEYDFYFEMIWIGLASSLITFLVHGALIWLFRFIPTLSPSTFDSTPFRNSGTNRRFSSRTTKICWVFLISNTISSMTVLIILGFWMPIIIGWLWLTSVVVAILAYFFILEKVYDIISHVYSKHEENVLWIENLKKFLGAIEAQRIYLFRKFGENVLRPYFSHVYKPMSNEEIKERKLSAEAKAKFMTLLEDTIMFSCYIALLYLAIFANRSPLTVINHNEVVDLLSGIHTRTKSYTSIGSIDEYSSKSYSANSKSISLDSTVM</sequence>
<feature type="transmembrane region" description="Helical" evidence="7">
    <location>
        <begin position="836"/>
        <end position="856"/>
    </location>
</feature>
<dbReference type="InterPro" id="IPR001024">
    <property type="entry name" value="PLAT/LH2_dom"/>
</dbReference>
<feature type="transmembrane region" description="Helical" evidence="7">
    <location>
        <begin position="1153"/>
        <end position="1171"/>
    </location>
</feature>
<feature type="transmembrane region" description="Helical" evidence="7">
    <location>
        <begin position="1030"/>
        <end position="1051"/>
    </location>
</feature>
<comment type="caution">
    <text evidence="9">The sequence shown here is derived from an EMBL/GenBank/DDBJ whole genome shotgun (WGS) entry which is preliminary data.</text>
</comment>
<evidence type="ECO:0000313" key="10">
    <source>
        <dbReference type="Proteomes" id="UP000719412"/>
    </source>
</evidence>
<dbReference type="PANTHER" id="PTHR46730:SF1">
    <property type="entry name" value="PLAT DOMAIN-CONTAINING PROTEIN"/>
    <property type="match status" value="1"/>
</dbReference>
<feature type="transmembrane region" description="Helical" evidence="7">
    <location>
        <begin position="1071"/>
        <end position="1093"/>
    </location>
</feature>
<keyword evidence="5 7" id="KW-0472">Membrane</keyword>
<evidence type="ECO:0000256" key="4">
    <source>
        <dbReference type="ARBA" id="ARBA00022989"/>
    </source>
</evidence>
<dbReference type="GO" id="GO:0005886">
    <property type="term" value="C:plasma membrane"/>
    <property type="evidence" value="ECO:0007669"/>
    <property type="project" value="TreeGrafter"/>
</dbReference>
<evidence type="ECO:0000313" key="9">
    <source>
        <dbReference type="EMBL" id="KAH0819813.1"/>
    </source>
</evidence>
<dbReference type="Pfam" id="PF02010">
    <property type="entry name" value="REJ"/>
    <property type="match status" value="2"/>
</dbReference>
<evidence type="ECO:0000256" key="7">
    <source>
        <dbReference type="SAM" id="Phobius"/>
    </source>
</evidence>
<dbReference type="EMBL" id="JABDTM020013633">
    <property type="protein sequence ID" value="KAH0819813.1"/>
    <property type="molecule type" value="Genomic_DNA"/>
</dbReference>
<evidence type="ECO:0000256" key="5">
    <source>
        <dbReference type="ARBA" id="ARBA00023136"/>
    </source>
</evidence>
<keyword evidence="2 7" id="KW-0812">Transmembrane</keyword>
<reference evidence="9" key="2">
    <citation type="submission" date="2021-08" db="EMBL/GenBank/DDBJ databases">
        <authorList>
            <person name="Eriksson T."/>
        </authorList>
    </citation>
    <scope>NUCLEOTIDE SEQUENCE</scope>
    <source>
        <strain evidence="9">Stoneville</strain>
        <tissue evidence="9">Whole head</tissue>
    </source>
</reference>
<dbReference type="GO" id="GO:0006816">
    <property type="term" value="P:calcium ion transport"/>
    <property type="evidence" value="ECO:0007669"/>
    <property type="project" value="TreeGrafter"/>
</dbReference>
<evidence type="ECO:0000256" key="3">
    <source>
        <dbReference type="ARBA" id="ARBA00022737"/>
    </source>
</evidence>
<dbReference type="InterPro" id="IPR002859">
    <property type="entry name" value="PKD/REJ-like"/>
</dbReference>
<gene>
    <name evidence="9" type="ORF">GEV33_002978</name>
</gene>
<comment type="caution">
    <text evidence="6">Lacks conserved residue(s) required for the propagation of feature annotation.</text>
</comment>
<feature type="domain" description="PLAT" evidence="8">
    <location>
        <begin position="878"/>
        <end position="997"/>
    </location>
</feature>
<feature type="transmembrane region" description="Helical" evidence="7">
    <location>
        <begin position="1125"/>
        <end position="1147"/>
    </location>
</feature>
<keyword evidence="3" id="KW-0677">Repeat</keyword>
<accession>A0A8J6HUG0</accession>
<evidence type="ECO:0000259" key="8">
    <source>
        <dbReference type="PROSITE" id="PS50095"/>
    </source>
</evidence>
<protein>
    <recommendedName>
        <fullName evidence="8">PLAT domain-containing protein</fullName>
    </recommendedName>
</protein>
<dbReference type="GO" id="GO:0005261">
    <property type="term" value="F:monoatomic cation channel activity"/>
    <property type="evidence" value="ECO:0007669"/>
    <property type="project" value="TreeGrafter"/>
</dbReference>
<dbReference type="SMART" id="SM00308">
    <property type="entry name" value="LH2"/>
    <property type="match status" value="1"/>
</dbReference>
<feature type="transmembrane region" description="Helical" evidence="7">
    <location>
        <begin position="1247"/>
        <end position="1270"/>
    </location>
</feature>
<dbReference type="InterPro" id="IPR036392">
    <property type="entry name" value="PLAT/LH2_dom_sf"/>
</dbReference>
<keyword evidence="4 7" id="KW-1133">Transmembrane helix</keyword>
<name>A0A8J6HUG0_TENMO</name>
<dbReference type="Pfam" id="PF01477">
    <property type="entry name" value="PLAT"/>
    <property type="match status" value="1"/>
</dbReference>
<dbReference type="Proteomes" id="UP000719412">
    <property type="component" value="Unassembled WGS sequence"/>
</dbReference>
<dbReference type="Gene3D" id="2.60.60.20">
    <property type="entry name" value="PLAT/LH2 domain"/>
    <property type="match status" value="1"/>
</dbReference>
<evidence type="ECO:0000256" key="2">
    <source>
        <dbReference type="ARBA" id="ARBA00022692"/>
    </source>
</evidence>